<evidence type="ECO:0000313" key="2">
    <source>
        <dbReference type="EMBL" id="KAK9302998.1"/>
    </source>
</evidence>
<keyword evidence="3" id="KW-1185">Reference proteome</keyword>
<sequence length="97" mass="10828">MVGRATTPASKDDEDNEDDYDDDYDDDDDEEDLDDAGAARGAQDPLYKSLGCEQFLSVQEVEQYPFLRSLPTVRLPCLPPSRYNSIREGTSRCASTV</sequence>
<feature type="compositionally biased region" description="Acidic residues" evidence="1">
    <location>
        <begin position="12"/>
        <end position="35"/>
    </location>
</feature>
<name>A0AAW1A2A2_9HYME</name>
<comment type="caution">
    <text evidence="2">The sequence shown here is derived from an EMBL/GenBank/DDBJ whole genome shotgun (WGS) entry which is preliminary data.</text>
</comment>
<protein>
    <submittedName>
        <fullName evidence="2">Uncharacterized protein</fullName>
    </submittedName>
</protein>
<proteinExistence type="predicted"/>
<dbReference type="EMBL" id="JAWNGG020000085">
    <property type="protein sequence ID" value="KAK9302998.1"/>
    <property type="molecule type" value="Genomic_DNA"/>
</dbReference>
<evidence type="ECO:0000313" key="3">
    <source>
        <dbReference type="Proteomes" id="UP001432146"/>
    </source>
</evidence>
<gene>
    <name evidence="2" type="ORF">QLX08_005174</name>
</gene>
<dbReference type="AlphaFoldDB" id="A0AAW1A2A2"/>
<organism evidence="2 3">
    <name type="scientific">Tetragonisca angustula</name>
    <dbReference type="NCBI Taxonomy" id="166442"/>
    <lineage>
        <taxon>Eukaryota</taxon>
        <taxon>Metazoa</taxon>
        <taxon>Ecdysozoa</taxon>
        <taxon>Arthropoda</taxon>
        <taxon>Hexapoda</taxon>
        <taxon>Insecta</taxon>
        <taxon>Pterygota</taxon>
        <taxon>Neoptera</taxon>
        <taxon>Endopterygota</taxon>
        <taxon>Hymenoptera</taxon>
        <taxon>Apocrita</taxon>
        <taxon>Aculeata</taxon>
        <taxon>Apoidea</taxon>
        <taxon>Anthophila</taxon>
        <taxon>Apidae</taxon>
        <taxon>Tetragonisca</taxon>
    </lineage>
</organism>
<evidence type="ECO:0000256" key="1">
    <source>
        <dbReference type="SAM" id="MobiDB-lite"/>
    </source>
</evidence>
<reference evidence="2 3" key="1">
    <citation type="submission" date="2024-05" db="EMBL/GenBank/DDBJ databases">
        <title>The nuclear and mitochondrial genome assemblies of Tetragonisca angustula (Apidae: Meliponini), a tiny yet remarkable pollinator in the Neotropics.</title>
        <authorList>
            <person name="Ferrari R."/>
            <person name="Ricardo P.C."/>
            <person name="Dias F.C."/>
            <person name="Araujo N.S."/>
            <person name="Soares D.O."/>
            <person name="Zhou Q.-S."/>
            <person name="Zhu C.-D."/>
            <person name="Coutinho L."/>
            <person name="Airas M.C."/>
            <person name="Batista T.M."/>
        </authorList>
    </citation>
    <scope>NUCLEOTIDE SEQUENCE [LARGE SCALE GENOMIC DNA]</scope>
    <source>
        <strain evidence="2">ASF017062</strain>
        <tissue evidence="2">Abdomen</tissue>
    </source>
</reference>
<feature type="region of interest" description="Disordered" evidence="1">
    <location>
        <begin position="1"/>
        <end position="44"/>
    </location>
</feature>
<dbReference type="Proteomes" id="UP001432146">
    <property type="component" value="Unassembled WGS sequence"/>
</dbReference>
<accession>A0AAW1A2A2</accession>